<evidence type="ECO:0000256" key="1">
    <source>
        <dbReference type="SAM" id="MobiDB-lite"/>
    </source>
</evidence>
<evidence type="ECO:0000313" key="4">
    <source>
        <dbReference type="EMBL" id="SDQ65240.1"/>
    </source>
</evidence>
<dbReference type="Proteomes" id="UP000217103">
    <property type="component" value="Unassembled WGS sequence"/>
</dbReference>
<gene>
    <name evidence="4" type="ORF">SAMN04489764_1545</name>
</gene>
<protein>
    <submittedName>
        <fullName evidence="4">NPCBM-associated, NEW3 domain of alpha-galactosidase</fullName>
    </submittedName>
</protein>
<feature type="region of interest" description="Disordered" evidence="1">
    <location>
        <begin position="1"/>
        <end position="21"/>
    </location>
</feature>
<keyword evidence="2" id="KW-0812">Transmembrane</keyword>
<dbReference type="InterPro" id="IPR013783">
    <property type="entry name" value="Ig-like_fold"/>
</dbReference>
<name>A0A1H1CM59_9ACTN</name>
<feature type="domain" description="Alpha-galactosidase NEW3" evidence="3">
    <location>
        <begin position="287"/>
        <end position="359"/>
    </location>
</feature>
<organism evidence="4 5">
    <name type="scientific">Thermostaphylospora chromogena</name>
    <dbReference type="NCBI Taxonomy" id="35622"/>
    <lineage>
        <taxon>Bacteria</taxon>
        <taxon>Bacillati</taxon>
        <taxon>Actinomycetota</taxon>
        <taxon>Actinomycetes</taxon>
        <taxon>Streptosporangiales</taxon>
        <taxon>Thermomonosporaceae</taxon>
        <taxon>Thermostaphylospora</taxon>
    </lineage>
</organism>
<feature type="transmembrane region" description="Helical" evidence="2">
    <location>
        <begin position="378"/>
        <end position="398"/>
    </location>
</feature>
<feature type="domain" description="Alpha-galactosidase NEW3" evidence="3">
    <location>
        <begin position="68"/>
        <end position="139"/>
    </location>
</feature>
<dbReference type="STRING" id="35622.SAMN04489764_1545"/>
<dbReference type="InterPro" id="IPR018905">
    <property type="entry name" value="A-galactase_NEW3"/>
</dbReference>
<dbReference type="PANTHER" id="PTHR39198:SF1">
    <property type="entry name" value="ALPHA-GALACTOSIDASE NEW3 DOMAIN-CONTAINING PROTEIN"/>
    <property type="match status" value="1"/>
</dbReference>
<dbReference type="Gene3D" id="2.60.40.10">
    <property type="entry name" value="Immunoglobulins"/>
    <property type="match status" value="3"/>
</dbReference>
<keyword evidence="2" id="KW-0472">Membrane</keyword>
<dbReference type="PANTHER" id="PTHR39198">
    <property type="entry name" value="HYPOTHETICAL MEMBRANE PROTEIN, CONSERVED"/>
    <property type="match status" value="1"/>
</dbReference>
<keyword evidence="2" id="KW-1133">Transmembrane helix</keyword>
<dbReference type="EMBL" id="FNKK01000002">
    <property type="protein sequence ID" value="SDQ65240.1"/>
    <property type="molecule type" value="Genomic_DNA"/>
</dbReference>
<sequence length="404" mass="42031">MSRSRLSPQARGSLPPAASANTAVRPVRKSLAILATLTMAMGFNLVAAPTAHAAGIDISTPYPSLAVQPGETVSLELKVDSDPAQQVDLDVDAPKGWDTTLRGGGFVVNSVHADNAKVTLDVAVPDDAKGTHKVTVTARGADGSRDRLPLSLAVRGGGKGAIDLETEFAELSGSPTDTFSYSVTLRNDTARETRFALSAAGPSGWEVSAHPSTEQRATTVTVGPGATSTIEVSADPPDTATAGDYPIRLAVNGGGQEKAIDLVAKITGAAQLELATPDERLNASGSTGDETRVSLVVNNKGSAPLNNVTLTSSPPSGWKVTFEPETVNVAPQKSARVTAVITPADDAVTGDYMVTLTAEQDGQQSSTDIRFTVETSRWWGLAGILLIVAVGVGLWYVFRVYGRR</sequence>
<keyword evidence="5" id="KW-1185">Reference proteome</keyword>
<evidence type="ECO:0000256" key="2">
    <source>
        <dbReference type="SAM" id="Phobius"/>
    </source>
</evidence>
<proteinExistence type="predicted"/>
<feature type="domain" description="Alpha-galactosidase NEW3" evidence="3">
    <location>
        <begin position="186"/>
        <end position="251"/>
    </location>
</feature>
<dbReference type="GO" id="GO:0005975">
    <property type="term" value="P:carbohydrate metabolic process"/>
    <property type="evidence" value="ECO:0007669"/>
    <property type="project" value="UniProtKB-ARBA"/>
</dbReference>
<evidence type="ECO:0000259" key="3">
    <source>
        <dbReference type="Pfam" id="PF10633"/>
    </source>
</evidence>
<dbReference type="OrthoDB" id="8631677at2"/>
<evidence type="ECO:0000313" key="5">
    <source>
        <dbReference type="Proteomes" id="UP000217103"/>
    </source>
</evidence>
<dbReference type="Pfam" id="PF10633">
    <property type="entry name" value="NPCBM_assoc"/>
    <property type="match status" value="3"/>
</dbReference>
<reference evidence="4 5" key="1">
    <citation type="submission" date="2016-10" db="EMBL/GenBank/DDBJ databases">
        <authorList>
            <person name="de Groot N.N."/>
        </authorList>
    </citation>
    <scope>NUCLEOTIDE SEQUENCE [LARGE SCALE GENOMIC DNA]</scope>
    <source>
        <strain evidence="4 5">DSM 43794</strain>
    </source>
</reference>
<accession>A0A1H1CM59</accession>
<dbReference type="AlphaFoldDB" id="A0A1H1CM59"/>